<dbReference type="Gene3D" id="3.40.50.720">
    <property type="entry name" value="NAD(P)-binding Rossmann-like Domain"/>
    <property type="match status" value="1"/>
</dbReference>
<dbReference type="GO" id="GO:0008670">
    <property type="term" value="F:2,4-dienoyl-CoA reductase (NADPH) activity"/>
    <property type="evidence" value="ECO:0007669"/>
    <property type="project" value="TreeGrafter"/>
</dbReference>
<dbReference type="PANTHER" id="PTHR42917">
    <property type="entry name" value="2,4-DIENOYL-COA REDUCTASE"/>
    <property type="match status" value="1"/>
</dbReference>
<dbReference type="SUPFAM" id="SSF51395">
    <property type="entry name" value="FMN-linked oxidoreductases"/>
    <property type="match status" value="1"/>
</dbReference>
<evidence type="ECO:0000256" key="8">
    <source>
        <dbReference type="ARBA" id="ARBA00023004"/>
    </source>
</evidence>
<evidence type="ECO:0000313" key="13">
    <source>
        <dbReference type="Proteomes" id="UP000011744"/>
    </source>
</evidence>
<dbReference type="Gene3D" id="3.20.20.70">
    <property type="entry name" value="Aldolase class I"/>
    <property type="match status" value="1"/>
</dbReference>
<dbReference type="Proteomes" id="UP000011744">
    <property type="component" value="Unassembled WGS sequence"/>
</dbReference>
<evidence type="ECO:0000256" key="3">
    <source>
        <dbReference type="ARBA" id="ARBA00011048"/>
    </source>
</evidence>
<evidence type="ECO:0000256" key="4">
    <source>
        <dbReference type="ARBA" id="ARBA00022630"/>
    </source>
</evidence>
<dbReference type="eggNOG" id="COG0446">
    <property type="taxonomic scope" value="Bacteria"/>
</dbReference>
<evidence type="ECO:0000256" key="1">
    <source>
        <dbReference type="ARBA" id="ARBA00001917"/>
    </source>
</evidence>
<evidence type="ECO:0000256" key="7">
    <source>
        <dbReference type="ARBA" id="ARBA00023002"/>
    </source>
</evidence>
<dbReference type="GO" id="GO:0033543">
    <property type="term" value="P:fatty acid beta-oxidation, unsaturated, even number, reductase/isomerase pathway"/>
    <property type="evidence" value="ECO:0007669"/>
    <property type="project" value="TreeGrafter"/>
</dbReference>
<dbReference type="Gene3D" id="3.50.50.60">
    <property type="entry name" value="FAD/NAD(P)-binding domain"/>
    <property type="match status" value="1"/>
</dbReference>
<proteinExistence type="inferred from homology"/>
<keyword evidence="9" id="KW-0411">Iron-sulfur</keyword>
<dbReference type="GO" id="GO:0046872">
    <property type="term" value="F:metal ion binding"/>
    <property type="evidence" value="ECO:0007669"/>
    <property type="project" value="UniProtKB-KW"/>
</dbReference>
<dbReference type="SUPFAM" id="SSF51905">
    <property type="entry name" value="FAD/NAD(P)-binding domain"/>
    <property type="match status" value="1"/>
</dbReference>
<comment type="similarity">
    <text evidence="3">In the N-terminal section; belongs to the NADH:flavin oxidoreductase/NADH oxidase family.</text>
</comment>
<dbReference type="Pfam" id="PF07992">
    <property type="entry name" value="Pyr_redox_2"/>
    <property type="match status" value="1"/>
</dbReference>
<dbReference type="GO" id="GO:0051536">
    <property type="term" value="F:iron-sulfur cluster binding"/>
    <property type="evidence" value="ECO:0007669"/>
    <property type="project" value="UniProtKB-KW"/>
</dbReference>
<keyword evidence="6" id="KW-0479">Metal-binding</keyword>
<keyword evidence="13" id="KW-1185">Reference proteome</keyword>
<dbReference type="AlphaFoldDB" id="M2YE53"/>
<dbReference type="CDD" id="cd02930">
    <property type="entry name" value="DCR_FMN"/>
    <property type="match status" value="1"/>
</dbReference>
<dbReference type="InterPro" id="IPR036188">
    <property type="entry name" value="FAD/NAD-bd_sf"/>
</dbReference>
<dbReference type="InterPro" id="IPR001155">
    <property type="entry name" value="OxRdtase_FMN_N"/>
</dbReference>
<dbReference type="SUPFAM" id="SSF51971">
    <property type="entry name" value="Nucleotide-binding domain"/>
    <property type="match status" value="1"/>
</dbReference>
<organism evidence="12 13">
    <name type="scientific">Paramagnetospirillum caucaseum</name>
    <dbReference type="NCBI Taxonomy" id="1244869"/>
    <lineage>
        <taxon>Bacteria</taxon>
        <taxon>Pseudomonadati</taxon>
        <taxon>Pseudomonadota</taxon>
        <taxon>Alphaproteobacteria</taxon>
        <taxon>Rhodospirillales</taxon>
        <taxon>Magnetospirillaceae</taxon>
        <taxon>Paramagnetospirillum</taxon>
    </lineage>
</organism>
<dbReference type="EMBL" id="AONQ01000007">
    <property type="protein sequence ID" value="EME71256.1"/>
    <property type="molecule type" value="Genomic_DNA"/>
</dbReference>
<keyword evidence="4" id="KW-0285">Flavoprotein</keyword>
<dbReference type="OrthoDB" id="9804454at2"/>
<evidence type="ECO:0000256" key="5">
    <source>
        <dbReference type="ARBA" id="ARBA00022643"/>
    </source>
</evidence>
<comment type="cofactor">
    <cofactor evidence="2">
        <name>[4Fe-4S] cluster</name>
        <dbReference type="ChEBI" id="CHEBI:49883"/>
    </cofactor>
</comment>
<dbReference type="InterPro" id="IPR051793">
    <property type="entry name" value="NADH:flavin_oxidoreductase"/>
</dbReference>
<dbReference type="InterPro" id="IPR023753">
    <property type="entry name" value="FAD/NAD-binding_dom"/>
</dbReference>
<evidence type="ECO:0000256" key="6">
    <source>
        <dbReference type="ARBA" id="ARBA00022723"/>
    </source>
</evidence>
<dbReference type="RefSeq" id="WP_008614731.1">
    <property type="nucleotide sequence ID" value="NZ_AONQ01000007.1"/>
</dbReference>
<sequence>MRHRHLLSPITLRGVALPNRMIMGSMHLGFEGLPDAWPRLADFYAERARGGIGLIVTGGVAPNPQGSFGPDGTVLTSEAELPGHRLVTQAVHAQGGRIIMQILHCGRYSRAADIVAPSPLRAPINSQAPRELSDAEIERTIADFARCARLAVQAGYDGVEVMASEGYLINEFLALRTNKRTDRWGGDLHGRMRFLVEIVRAVRAALGERAMMSVRLSMIDLVEDGLAADEVVAVARAIEAEGCDLINSGIGWHEARVPTIAHTVPQGAWAWATARVKAMVGIPVAASNRIKTADLAESLIAEGQCDMVSMARPLLADPAFAAKVAAGETEAINACIGCNQGCLDPIFTGGAATCLVNPRAGREGEFQSRRPCETQRVAVVGGGPAGMACALEAARRGHDVALFDAAQELGGQFILARAVPGKEEYLATPAYYAQALKKVGVELHLGRPATARDLAPYGRIVLATGIRPRRLDLPGADHPMVVGYEDILSGRKRAGARVAILGSGGIGFDVALYLVGEDHETDFNAEWGIDRAFTARGGLAEPVAPPPARRAITMLQRKADRPGAALGKTTGWIHKAHLQRHHVDMLAGVAYRRIDDKGLHITVNGEERLVEADTVIVCIGQEPRRDLADELKALGREVQLIGGARDASKLDALAAFEEGTRLGLAL</sequence>
<dbReference type="InterPro" id="IPR013785">
    <property type="entry name" value="Aldolase_TIM"/>
</dbReference>
<keyword evidence="5" id="KW-0288">FMN</keyword>
<evidence type="ECO:0000259" key="10">
    <source>
        <dbReference type="Pfam" id="PF00724"/>
    </source>
</evidence>
<evidence type="ECO:0000313" key="12">
    <source>
        <dbReference type="EMBL" id="EME71256.1"/>
    </source>
</evidence>
<dbReference type="Pfam" id="PF00724">
    <property type="entry name" value="Oxidored_FMN"/>
    <property type="match status" value="1"/>
</dbReference>
<evidence type="ECO:0000256" key="9">
    <source>
        <dbReference type="ARBA" id="ARBA00023014"/>
    </source>
</evidence>
<keyword evidence="8" id="KW-0408">Iron</keyword>
<comment type="caution">
    <text evidence="12">The sequence shown here is derived from an EMBL/GenBank/DDBJ whole genome shotgun (WGS) entry which is preliminary data.</text>
</comment>
<comment type="cofactor">
    <cofactor evidence="1">
        <name>FMN</name>
        <dbReference type="ChEBI" id="CHEBI:58210"/>
    </cofactor>
</comment>
<keyword evidence="7" id="KW-0560">Oxidoreductase</keyword>
<reference evidence="12 13" key="1">
    <citation type="journal article" date="2014" name="Genome Announc.">
        <title>Draft Genome Sequence of Magnetospirillum sp. Strain SO-1, a Freshwater Magnetotactic Bacterium Isolated from the Ol'khovka River, Russia.</title>
        <authorList>
            <person name="Grouzdev D.S."/>
            <person name="Dziuba M.V."/>
            <person name="Sukhacheva M.S."/>
            <person name="Mardanov A.V."/>
            <person name="Beletskiy A.V."/>
            <person name="Kuznetsov B.B."/>
            <person name="Skryabin K.G."/>
        </authorList>
    </citation>
    <scope>NUCLEOTIDE SEQUENCE [LARGE SCALE GENOMIC DNA]</scope>
    <source>
        <strain evidence="12 13">SO-1</strain>
    </source>
</reference>
<feature type="domain" description="NADH:flavin oxidoreductase/NADH oxidase N-terminal" evidence="10">
    <location>
        <begin position="6"/>
        <end position="327"/>
    </location>
</feature>
<dbReference type="PRINTS" id="PR00368">
    <property type="entry name" value="FADPNR"/>
</dbReference>
<dbReference type="PATRIC" id="fig|1244869.3.peg.857"/>
<gene>
    <name evidence="12" type="ORF">H261_04283</name>
</gene>
<dbReference type="STRING" id="1244869.H261_04283"/>
<protein>
    <submittedName>
        <fullName evidence="12">2,4-dienoyl-CoA reductase</fullName>
    </submittedName>
</protein>
<dbReference type="PRINTS" id="PR00411">
    <property type="entry name" value="PNDRDTASEI"/>
</dbReference>
<dbReference type="PANTHER" id="PTHR42917:SF2">
    <property type="entry name" value="2,4-DIENOYL-COA REDUCTASE [(2E)-ENOYL-COA-PRODUCING]"/>
    <property type="match status" value="1"/>
</dbReference>
<evidence type="ECO:0000256" key="2">
    <source>
        <dbReference type="ARBA" id="ARBA00001966"/>
    </source>
</evidence>
<feature type="domain" description="FAD/NAD(P)-binding" evidence="11">
    <location>
        <begin position="376"/>
        <end position="635"/>
    </location>
</feature>
<name>M2YE53_9PROT</name>
<accession>M2YE53</accession>
<dbReference type="GO" id="GO:0010181">
    <property type="term" value="F:FMN binding"/>
    <property type="evidence" value="ECO:0007669"/>
    <property type="project" value="InterPro"/>
</dbReference>
<dbReference type="eggNOG" id="COG1902">
    <property type="taxonomic scope" value="Bacteria"/>
</dbReference>
<evidence type="ECO:0000259" key="11">
    <source>
        <dbReference type="Pfam" id="PF07992"/>
    </source>
</evidence>